<organism evidence="1 2">
    <name type="scientific">Amedibacterium intestinale</name>
    <dbReference type="NCBI Taxonomy" id="2583452"/>
    <lineage>
        <taxon>Bacteria</taxon>
        <taxon>Bacillati</taxon>
        <taxon>Bacillota</taxon>
        <taxon>Erysipelotrichia</taxon>
        <taxon>Erysipelotrichales</taxon>
        <taxon>Erysipelotrichaceae</taxon>
        <taxon>Amedibacterium</taxon>
    </lineage>
</organism>
<protein>
    <submittedName>
        <fullName evidence="1">Uncharacterized protein</fullName>
    </submittedName>
</protein>
<dbReference type="EMBL" id="AP019695">
    <property type="protein sequence ID" value="BBK24023.1"/>
    <property type="molecule type" value="Genomic_DNA"/>
</dbReference>
<keyword evidence="2" id="KW-1185">Reference proteome</keyword>
<gene>
    <name evidence="1" type="ORF">Aargi30884_29260</name>
</gene>
<evidence type="ECO:0000313" key="1">
    <source>
        <dbReference type="EMBL" id="BBK24023.1"/>
    </source>
</evidence>
<dbReference type="KEGG" id="aarg:Aargi30884_29260"/>
<name>A0A6N4TMP0_9FIRM</name>
<reference evidence="2" key="1">
    <citation type="submission" date="2019-05" db="EMBL/GenBank/DDBJ databases">
        <title>Complete genome sequencing of Absiella argi strain JCM 30884.</title>
        <authorList>
            <person name="Sakamoto M."/>
            <person name="Murakami T."/>
            <person name="Mori H."/>
        </authorList>
    </citation>
    <scope>NUCLEOTIDE SEQUENCE [LARGE SCALE GENOMIC DNA]</scope>
    <source>
        <strain evidence="2">JCM 30884</strain>
    </source>
</reference>
<dbReference type="AlphaFoldDB" id="A0A6N4TMP0"/>
<sequence>MEENIKMNVTKEELEIIQFYRNLSEEKKEIFQEFICSLKNMMQDFND</sequence>
<proteinExistence type="predicted"/>
<accession>A0A6N4TMP0</accession>
<evidence type="ECO:0000313" key="2">
    <source>
        <dbReference type="Proteomes" id="UP000464754"/>
    </source>
</evidence>
<dbReference type="RefSeq" id="WP_157964910.1">
    <property type="nucleotide sequence ID" value="NZ_AP019695.1"/>
</dbReference>
<dbReference type="Proteomes" id="UP000464754">
    <property type="component" value="Chromosome"/>
</dbReference>